<keyword evidence="1" id="KW-0472">Membrane</keyword>
<comment type="caution">
    <text evidence="2">The sequence shown here is derived from an EMBL/GenBank/DDBJ whole genome shotgun (WGS) entry which is preliminary data.</text>
</comment>
<feature type="transmembrane region" description="Helical" evidence="1">
    <location>
        <begin position="32"/>
        <end position="49"/>
    </location>
</feature>
<accession>A0AAP0ZIG9</accession>
<keyword evidence="1" id="KW-1133">Transmembrane helix</keyword>
<reference evidence="2 3" key="2">
    <citation type="submission" date="2015-09" db="EMBL/GenBank/DDBJ databases">
        <title>Draft genome sequence of Xanthomonas oryzae pv. USA str. X11-5A.</title>
        <authorList>
            <person name="Knight B.M."/>
            <person name="Roberts D.P."/>
            <person name="Lin D."/>
            <person name="Hari K."/>
            <person name="Fletcher J."/>
            <person name="Melcher U."/>
            <person name="Blagden T."/>
            <person name="Winegar R.A."/>
        </authorList>
    </citation>
    <scope>NUCLEOTIDE SEQUENCE [LARGE SCALE GENOMIC DNA]</scope>
    <source>
        <strain evidence="2 3">X11-5A</strain>
    </source>
</reference>
<evidence type="ECO:0000313" key="3">
    <source>
        <dbReference type="Proteomes" id="UP000036790"/>
    </source>
</evidence>
<keyword evidence="1" id="KW-0812">Transmembrane</keyword>
<organism evidence="2 3">
    <name type="scientific">Xanthomonas oryzae</name>
    <dbReference type="NCBI Taxonomy" id="347"/>
    <lineage>
        <taxon>Bacteria</taxon>
        <taxon>Pseudomonadati</taxon>
        <taxon>Pseudomonadota</taxon>
        <taxon>Gammaproteobacteria</taxon>
        <taxon>Lysobacterales</taxon>
        <taxon>Lysobacteraceae</taxon>
        <taxon>Xanthomonas</taxon>
    </lineage>
</organism>
<gene>
    <name evidence="2" type="ORF">ADT25_21665</name>
</gene>
<evidence type="ECO:0000256" key="1">
    <source>
        <dbReference type="SAM" id="Phobius"/>
    </source>
</evidence>
<evidence type="ECO:0000313" key="2">
    <source>
        <dbReference type="EMBL" id="KOR39610.1"/>
    </source>
</evidence>
<protein>
    <submittedName>
        <fullName evidence="2">Uncharacterized protein</fullName>
    </submittedName>
</protein>
<feature type="transmembrane region" description="Helical" evidence="1">
    <location>
        <begin position="9"/>
        <end position="26"/>
    </location>
</feature>
<dbReference type="AlphaFoldDB" id="A0AAP0ZIG9"/>
<name>A0AAP0ZIG9_9XANT</name>
<reference evidence="2 3" key="1">
    <citation type="submission" date="2015-07" db="EMBL/GenBank/DDBJ databases">
        <authorList>
            <consortium name="Consortium for Microbial Forensics and Genomics (microFORGE)"/>
            <person name="Knight B.M."/>
            <person name="Roberts D.P."/>
            <person name="Lin D."/>
            <person name="Hari K."/>
            <person name="Fletcher J."/>
            <person name="Melcher U."/>
            <person name="Blagden T."/>
            <person name="Winegar R.A."/>
        </authorList>
    </citation>
    <scope>NUCLEOTIDE SEQUENCE [LARGE SCALE GENOMIC DNA]</scope>
    <source>
        <strain evidence="2 3">X11-5A</strain>
    </source>
</reference>
<dbReference type="Proteomes" id="UP000036790">
    <property type="component" value="Unassembled WGS sequence"/>
</dbReference>
<proteinExistence type="predicted"/>
<dbReference type="EMBL" id="LHUJ01000354">
    <property type="protein sequence ID" value="KOR39610.1"/>
    <property type="molecule type" value="Genomic_DNA"/>
</dbReference>
<sequence>MSSRIKDRLFLLLTAFVAAVLGWAFWHYVGEAAVWVLVGMLIVSVSLLHKGGKREAAAEQPPEDPPSR</sequence>